<accession>A0A8J2I7G8</accession>
<dbReference type="Proteomes" id="UP000676310">
    <property type="component" value="Unassembled WGS sequence"/>
</dbReference>
<dbReference type="Gene3D" id="3.60.21.10">
    <property type="match status" value="1"/>
</dbReference>
<dbReference type="GO" id="GO:0016787">
    <property type="term" value="F:hydrolase activity"/>
    <property type="evidence" value="ECO:0007669"/>
    <property type="project" value="InterPro"/>
</dbReference>
<dbReference type="AlphaFoldDB" id="A0A8J2I7G8"/>
<dbReference type="Pfam" id="PF00149">
    <property type="entry name" value="Metallophos"/>
    <property type="match status" value="1"/>
</dbReference>
<dbReference type="EMBL" id="CAJRGZ010000023">
    <property type="protein sequence ID" value="CAG5177562.1"/>
    <property type="molecule type" value="Genomic_DNA"/>
</dbReference>
<evidence type="ECO:0000259" key="1">
    <source>
        <dbReference type="Pfam" id="PF00149"/>
    </source>
</evidence>
<dbReference type="RefSeq" id="XP_043171860.1">
    <property type="nucleotide sequence ID" value="XM_043315925.1"/>
</dbReference>
<dbReference type="SUPFAM" id="SSF56300">
    <property type="entry name" value="Metallo-dependent phosphatases"/>
    <property type="match status" value="1"/>
</dbReference>
<gene>
    <name evidence="2" type="ORF">ALTATR162_LOCUS8295</name>
</gene>
<dbReference type="Gene3D" id="3.10.450.50">
    <property type="match status" value="1"/>
</dbReference>
<evidence type="ECO:0000313" key="2">
    <source>
        <dbReference type="EMBL" id="CAG5177562.1"/>
    </source>
</evidence>
<protein>
    <recommendedName>
        <fullName evidence="1">Calcineurin-like phosphoesterase domain-containing protein</fullName>
    </recommendedName>
</protein>
<dbReference type="InterPro" id="IPR029052">
    <property type="entry name" value="Metallo-depent_PP-like"/>
</dbReference>
<feature type="domain" description="Calcineurin-like phosphoesterase" evidence="1">
    <location>
        <begin position="3"/>
        <end position="184"/>
    </location>
</feature>
<reference evidence="2" key="1">
    <citation type="submission" date="2021-05" db="EMBL/GenBank/DDBJ databases">
        <authorList>
            <person name="Stam R."/>
        </authorList>
    </citation>
    <scope>NUCLEOTIDE SEQUENCE</scope>
    <source>
        <strain evidence="2">CS162</strain>
    </source>
</reference>
<keyword evidence="3" id="KW-1185">Reference proteome</keyword>
<dbReference type="PANTHER" id="PTHR37844:SF2">
    <property type="entry name" value="SER_THR PROTEIN PHOSPHATASE SUPERFAMILY (AFU_ORTHOLOGUE AFUA_1G14840)"/>
    <property type="match status" value="1"/>
</dbReference>
<dbReference type="InterPro" id="IPR004843">
    <property type="entry name" value="Calcineurin-like_PHP"/>
</dbReference>
<dbReference type="InterPro" id="IPR032710">
    <property type="entry name" value="NTF2-like_dom_sf"/>
</dbReference>
<dbReference type="OrthoDB" id="550558at2759"/>
<dbReference type="GeneID" id="67020389"/>
<proteinExistence type="predicted"/>
<organism evidence="2 3">
    <name type="scientific">Alternaria atra</name>
    <dbReference type="NCBI Taxonomy" id="119953"/>
    <lineage>
        <taxon>Eukaryota</taxon>
        <taxon>Fungi</taxon>
        <taxon>Dikarya</taxon>
        <taxon>Ascomycota</taxon>
        <taxon>Pezizomycotina</taxon>
        <taxon>Dothideomycetes</taxon>
        <taxon>Pleosporomycetidae</taxon>
        <taxon>Pleosporales</taxon>
        <taxon>Pleosporineae</taxon>
        <taxon>Pleosporaceae</taxon>
        <taxon>Alternaria</taxon>
        <taxon>Alternaria sect. Ulocladioides</taxon>
    </lineage>
</organism>
<comment type="caution">
    <text evidence="2">The sequence shown here is derived from an EMBL/GenBank/DDBJ whole genome shotgun (WGS) entry which is preliminary data.</text>
</comment>
<name>A0A8J2I7G8_9PLEO</name>
<dbReference type="PANTHER" id="PTHR37844">
    <property type="entry name" value="SER/THR PROTEIN PHOSPHATASE SUPERFAMILY (AFU_ORTHOLOGUE AFUA_1G14840)"/>
    <property type="match status" value="1"/>
</dbReference>
<evidence type="ECO:0000313" key="3">
    <source>
        <dbReference type="Proteomes" id="UP000676310"/>
    </source>
</evidence>
<sequence length="340" mass="38321">MVKIQILSDLHLEVPAAYDVFEITPTAEYLALLGDIGYTKDVGLIEFLRKHLAKFKIIFYVLGNHEPYHSSYAASKQHLLTLQAETEQQASGKFVLLDQTRYDLSPTVSILGCTLFSNITAAQKDFVNFGLNDFYHIENWTVEEHVQKHESELRWLNAEIQKLMEGSDRKIIIMSHYSPTDDARAIDPKHKSSTISSGFMTDLSQEICFSSEGVAVLAAQQNTARAIIDAYNAWDVDAIMAYRSPDCKHRVLPASMNWAAKSNDEYRAYLNTIMPLYSNFTVVVMEEIHDARAHTCIIHASSTAHTKIGLYANEYALILTFTEDGAGVTKFNKFVDLAYS</sequence>
<dbReference type="SUPFAM" id="SSF54427">
    <property type="entry name" value="NTF2-like"/>
    <property type="match status" value="1"/>
</dbReference>